<sequence length="41" mass="4070">MCVTITKAIVAVPLPSLLLLLPATSGLLGRTTIIHSGVGAA</sequence>
<evidence type="ECO:0000313" key="1">
    <source>
        <dbReference type="EMBL" id="KAE9032591.1"/>
    </source>
</evidence>
<accession>A0A6A3MLY2</accession>
<dbReference type="Proteomes" id="UP000429607">
    <property type="component" value="Unassembled WGS sequence"/>
</dbReference>
<dbReference type="AlphaFoldDB" id="A0A6A3MLY2"/>
<reference evidence="1 2" key="1">
    <citation type="submission" date="2018-09" db="EMBL/GenBank/DDBJ databases">
        <title>Genomic investigation of the strawberry pathogen Phytophthora fragariae indicates pathogenicity is determined by transcriptional variation in three key races.</title>
        <authorList>
            <person name="Adams T.M."/>
            <person name="Armitage A.D."/>
            <person name="Sobczyk M.K."/>
            <person name="Bates H.J."/>
            <person name="Dunwell J.M."/>
            <person name="Nellist C.F."/>
            <person name="Harrison R.J."/>
        </authorList>
    </citation>
    <scope>NUCLEOTIDE SEQUENCE [LARGE SCALE GENOMIC DNA]</scope>
    <source>
        <strain evidence="1 2">SCRP249</strain>
    </source>
</reference>
<evidence type="ECO:0000313" key="2">
    <source>
        <dbReference type="Proteomes" id="UP000429607"/>
    </source>
</evidence>
<gene>
    <name evidence="1" type="ORF">PR001_g10552</name>
</gene>
<dbReference type="EMBL" id="QXFV01000622">
    <property type="protein sequence ID" value="KAE9032591.1"/>
    <property type="molecule type" value="Genomic_DNA"/>
</dbReference>
<proteinExistence type="predicted"/>
<comment type="caution">
    <text evidence="1">The sequence shown here is derived from an EMBL/GenBank/DDBJ whole genome shotgun (WGS) entry which is preliminary data.</text>
</comment>
<name>A0A6A3MLY2_9STRA</name>
<organism evidence="1 2">
    <name type="scientific">Phytophthora rubi</name>
    <dbReference type="NCBI Taxonomy" id="129364"/>
    <lineage>
        <taxon>Eukaryota</taxon>
        <taxon>Sar</taxon>
        <taxon>Stramenopiles</taxon>
        <taxon>Oomycota</taxon>
        <taxon>Peronosporomycetes</taxon>
        <taxon>Peronosporales</taxon>
        <taxon>Peronosporaceae</taxon>
        <taxon>Phytophthora</taxon>
    </lineage>
</organism>
<protein>
    <submittedName>
        <fullName evidence="1">Uncharacterized protein</fullName>
    </submittedName>
</protein>